<evidence type="ECO:0000256" key="1">
    <source>
        <dbReference type="ARBA" id="ARBA00004496"/>
    </source>
</evidence>
<dbReference type="GO" id="GO:0005543">
    <property type="term" value="F:phospholipid binding"/>
    <property type="evidence" value="ECO:0007669"/>
    <property type="project" value="TreeGrafter"/>
</dbReference>
<feature type="domain" description="FCH" evidence="5">
    <location>
        <begin position="160"/>
        <end position="229"/>
    </location>
</feature>
<gene>
    <name evidence="6" type="ORF">M413DRAFT_178049</name>
</gene>
<dbReference type="Proteomes" id="UP000053424">
    <property type="component" value="Unassembled WGS sequence"/>
</dbReference>
<dbReference type="HOGENOM" id="CLU_560267_0_0_1"/>
<accession>A0A0C3C9U5</accession>
<keyword evidence="3" id="KW-0597">Phosphoprotein</keyword>
<feature type="compositionally biased region" description="Polar residues" evidence="4">
    <location>
        <begin position="458"/>
        <end position="474"/>
    </location>
</feature>
<evidence type="ECO:0000313" key="6">
    <source>
        <dbReference type="EMBL" id="KIM40366.1"/>
    </source>
</evidence>
<feature type="compositionally biased region" description="Low complexity" evidence="4">
    <location>
        <begin position="130"/>
        <end position="142"/>
    </location>
</feature>
<dbReference type="SUPFAM" id="SSF103657">
    <property type="entry name" value="BAR/IMD domain-like"/>
    <property type="match status" value="1"/>
</dbReference>
<keyword evidence="7" id="KW-1185">Reference proteome</keyword>
<dbReference type="GO" id="GO:0007010">
    <property type="term" value="P:cytoskeleton organization"/>
    <property type="evidence" value="ECO:0007669"/>
    <property type="project" value="TreeGrafter"/>
</dbReference>
<dbReference type="AlphaFoldDB" id="A0A0C3C9U5"/>
<dbReference type="OrthoDB" id="3050535at2759"/>
<proteinExistence type="predicted"/>
<reference evidence="7" key="2">
    <citation type="submission" date="2015-01" db="EMBL/GenBank/DDBJ databases">
        <title>Evolutionary Origins and Diversification of the Mycorrhizal Mutualists.</title>
        <authorList>
            <consortium name="DOE Joint Genome Institute"/>
            <consortium name="Mycorrhizal Genomics Consortium"/>
            <person name="Kohler A."/>
            <person name="Kuo A."/>
            <person name="Nagy L.G."/>
            <person name="Floudas D."/>
            <person name="Copeland A."/>
            <person name="Barry K.W."/>
            <person name="Cichocki N."/>
            <person name="Veneault-Fourrey C."/>
            <person name="LaButti K."/>
            <person name="Lindquist E.A."/>
            <person name="Lipzen A."/>
            <person name="Lundell T."/>
            <person name="Morin E."/>
            <person name="Murat C."/>
            <person name="Riley R."/>
            <person name="Ohm R."/>
            <person name="Sun H."/>
            <person name="Tunlid A."/>
            <person name="Henrissat B."/>
            <person name="Grigoriev I.V."/>
            <person name="Hibbett D.S."/>
            <person name="Martin F."/>
        </authorList>
    </citation>
    <scope>NUCLEOTIDE SEQUENCE [LARGE SCALE GENOMIC DNA]</scope>
    <source>
        <strain evidence="7">h7</strain>
    </source>
</reference>
<feature type="region of interest" description="Disordered" evidence="4">
    <location>
        <begin position="129"/>
        <end position="154"/>
    </location>
</feature>
<keyword evidence="2" id="KW-0963">Cytoplasm</keyword>
<organism evidence="6 7">
    <name type="scientific">Hebeloma cylindrosporum</name>
    <dbReference type="NCBI Taxonomy" id="76867"/>
    <lineage>
        <taxon>Eukaryota</taxon>
        <taxon>Fungi</taxon>
        <taxon>Dikarya</taxon>
        <taxon>Basidiomycota</taxon>
        <taxon>Agaricomycotina</taxon>
        <taxon>Agaricomycetes</taxon>
        <taxon>Agaricomycetidae</taxon>
        <taxon>Agaricales</taxon>
        <taxon>Agaricineae</taxon>
        <taxon>Hymenogastraceae</taxon>
        <taxon>Hebeloma</taxon>
    </lineage>
</organism>
<dbReference type="Pfam" id="PF00611">
    <property type="entry name" value="FCH"/>
    <property type="match status" value="1"/>
</dbReference>
<dbReference type="InterPro" id="IPR001060">
    <property type="entry name" value="FCH_dom"/>
</dbReference>
<dbReference type="EMBL" id="KN831783">
    <property type="protein sequence ID" value="KIM40366.1"/>
    <property type="molecule type" value="Genomic_DNA"/>
</dbReference>
<evidence type="ECO:0000313" key="7">
    <source>
        <dbReference type="Proteomes" id="UP000053424"/>
    </source>
</evidence>
<comment type="subcellular location">
    <subcellularLocation>
        <location evidence="1">Cytoplasm</location>
    </subcellularLocation>
</comment>
<dbReference type="PANTHER" id="PTHR23065:SF7">
    <property type="entry name" value="NOSTRIN, ISOFORM H"/>
    <property type="match status" value="1"/>
</dbReference>
<dbReference type="PANTHER" id="PTHR23065">
    <property type="entry name" value="PROLINE-SERINE-THREONINE PHOSPHATASE INTERACTING PROTEIN 1"/>
    <property type="match status" value="1"/>
</dbReference>
<evidence type="ECO:0000259" key="5">
    <source>
        <dbReference type="Pfam" id="PF00611"/>
    </source>
</evidence>
<reference evidence="6 7" key="1">
    <citation type="submission" date="2014-04" db="EMBL/GenBank/DDBJ databases">
        <authorList>
            <consortium name="DOE Joint Genome Institute"/>
            <person name="Kuo A."/>
            <person name="Gay G."/>
            <person name="Dore J."/>
            <person name="Kohler A."/>
            <person name="Nagy L.G."/>
            <person name="Floudas D."/>
            <person name="Copeland A."/>
            <person name="Barry K.W."/>
            <person name="Cichocki N."/>
            <person name="Veneault-Fourrey C."/>
            <person name="LaButti K."/>
            <person name="Lindquist E.A."/>
            <person name="Lipzen A."/>
            <person name="Lundell T."/>
            <person name="Morin E."/>
            <person name="Murat C."/>
            <person name="Sun H."/>
            <person name="Tunlid A."/>
            <person name="Henrissat B."/>
            <person name="Grigoriev I.V."/>
            <person name="Hibbett D.S."/>
            <person name="Martin F."/>
            <person name="Nordberg H.P."/>
            <person name="Cantor M.N."/>
            <person name="Hua S.X."/>
        </authorList>
    </citation>
    <scope>NUCLEOTIDE SEQUENCE [LARGE SCALE GENOMIC DNA]</scope>
    <source>
        <strain evidence="7">h7</strain>
    </source>
</reference>
<evidence type="ECO:0000256" key="4">
    <source>
        <dbReference type="SAM" id="MobiDB-lite"/>
    </source>
</evidence>
<dbReference type="GO" id="GO:0120104">
    <property type="term" value="C:mitotic actomyosin contractile ring, proximal layer"/>
    <property type="evidence" value="ECO:0007669"/>
    <property type="project" value="TreeGrafter"/>
</dbReference>
<dbReference type="InterPro" id="IPR027267">
    <property type="entry name" value="AH/BAR_dom_sf"/>
</dbReference>
<feature type="region of interest" description="Disordered" evidence="4">
    <location>
        <begin position="419"/>
        <end position="474"/>
    </location>
</feature>
<protein>
    <recommendedName>
        <fullName evidence="5">FCH domain-containing protein</fullName>
    </recommendedName>
</protein>
<dbReference type="GO" id="GO:0009898">
    <property type="term" value="C:cytoplasmic side of plasma membrane"/>
    <property type="evidence" value="ECO:0007669"/>
    <property type="project" value="TreeGrafter"/>
</dbReference>
<sequence length="487" mass="55085">MTVMTSVSISQSSHKVPGIKHKCLRRKSRRTYELLDPKRPGEAVSFDIGQVREIVLMDKRLREEGVVRSVPAGYTEFAQRFNQYTTGRERFATYSFVHGRYVIHKDGSPIAWEDFLIDDSLFASNADFMESPSSETSASPTTQKDGKPTSGIDVNSIPLQQLSARMKEAMKTTDELSKFWLRRGAIEHEYASRLARLSETQFGANEPAEFRSVIDALRIETAKQAMNRHELAKQFAVDLESRCVNLQLKQSAHWNQIYEPTSMKLRKFLQPESPQTDGVSVEWRKEYNNMRHPIDALRREAIQQSEHATGLSRHDSFDDILARPTTNQSKPSSGWTNEWATLRISCERLEADRSEFMKGLLTAYADALSTIRAAQNESCNTINFSLDLFRPQDVVDDFIQTFGGNETLVEDVDLQASPTHFSHNPVRKGKEQITAPSVRVPLPTPSTRNETVRRSRVKISTTSEAGPQPSSNNEGVMVINVSAKHFL</sequence>
<dbReference type="STRING" id="686832.A0A0C3C9U5"/>
<evidence type="ECO:0000256" key="3">
    <source>
        <dbReference type="ARBA" id="ARBA00022553"/>
    </source>
</evidence>
<dbReference type="Gene3D" id="1.20.1270.60">
    <property type="entry name" value="Arfaptin homology (AH) domain/BAR domain"/>
    <property type="match status" value="1"/>
</dbReference>
<name>A0A0C3C9U5_HEBCY</name>
<evidence type="ECO:0000256" key="2">
    <source>
        <dbReference type="ARBA" id="ARBA00022490"/>
    </source>
</evidence>